<keyword evidence="9 12" id="KW-0333">Golgi apparatus</keyword>
<dbReference type="SUPFAM" id="SSF51004">
    <property type="entry name" value="C-terminal (heme d1) domain of cytochrome cd1-nitrite reductase"/>
    <property type="match status" value="1"/>
</dbReference>
<comment type="caution">
    <text evidence="17">The sequence shown here is derived from an EMBL/GenBank/DDBJ whole genome shotgun (WGS) entry which is preliminary data.</text>
</comment>
<feature type="repeat" description="WD" evidence="13">
    <location>
        <begin position="139"/>
        <end position="181"/>
    </location>
</feature>
<dbReference type="PIRSF" id="PIRSF005567">
    <property type="entry name" value="Coatomer_beta'_subunit"/>
    <property type="match status" value="1"/>
</dbReference>
<keyword evidence="18" id="KW-1185">Reference proteome</keyword>
<evidence type="ECO:0000313" key="18">
    <source>
        <dbReference type="Proteomes" id="UP001150062"/>
    </source>
</evidence>
<keyword evidence="5 13" id="KW-0853">WD repeat</keyword>
<keyword evidence="10 12" id="KW-0472">Membrane</keyword>
<dbReference type="Pfam" id="PF04053">
    <property type="entry name" value="B-prop_COPA_B_2nd"/>
    <property type="match status" value="1"/>
</dbReference>
<evidence type="ECO:0000256" key="12">
    <source>
        <dbReference type="PIRNR" id="PIRNR005567"/>
    </source>
</evidence>
<dbReference type="Proteomes" id="UP001150062">
    <property type="component" value="Unassembled WGS sequence"/>
</dbReference>
<dbReference type="InterPro" id="IPR006692">
    <property type="entry name" value="Beta-prop_COPA/B_2nd"/>
</dbReference>
<keyword evidence="7 12" id="KW-0931">ER-Golgi transport</keyword>
<dbReference type="Gene3D" id="2.130.10.10">
    <property type="entry name" value="YVTN repeat-like/Quinoprotein amine dehydrogenase"/>
    <property type="match status" value="1"/>
</dbReference>
<dbReference type="SMART" id="SM00320">
    <property type="entry name" value="WD40"/>
    <property type="match status" value="6"/>
</dbReference>
<comment type="subunit">
    <text evidence="12">Oligomeric complex that consists of at least the alpha, beta, beta', gamma, delta, epsilon and zeta subunits.</text>
</comment>
<evidence type="ECO:0000256" key="13">
    <source>
        <dbReference type="PROSITE-ProRule" id="PRU00221"/>
    </source>
</evidence>
<dbReference type="PROSITE" id="PS50294">
    <property type="entry name" value="WD_REPEATS_REGION"/>
    <property type="match status" value="4"/>
</dbReference>
<keyword evidence="11 12" id="KW-0968">Cytoplasmic vesicle</keyword>
<dbReference type="CDD" id="cd00200">
    <property type="entry name" value="WD40"/>
    <property type="match status" value="1"/>
</dbReference>
<dbReference type="InterPro" id="IPR001680">
    <property type="entry name" value="WD40_rpt"/>
</dbReference>
<evidence type="ECO:0000256" key="11">
    <source>
        <dbReference type="ARBA" id="ARBA00023329"/>
    </source>
</evidence>
<feature type="domain" description="COPA/B second beta-propeller" evidence="15">
    <location>
        <begin position="320"/>
        <end position="586"/>
    </location>
</feature>
<evidence type="ECO:0000313" key="17">
    <source>
        <dbReference type="EMBL" id="KAJ6255190.1"/>
    </source>
</evidence>
<keyword evidence="6" id="KW-0677">Repeat</keyword>
<evidence type="ECO:0000256" key="4">
    <source>
        <dbReference type="ARBA" id="ARBA00022490"/>
    </source>
</evidence>
<reference evidence="17" key="1">
    <citation type="submission" date="2022-08" db="EMBL/GenBank/DDBJ databases">
        <title>Novel sulfate-reducing endosymbionts in the free-living metamonad Anaeramoeba.</title>
        <authorList>
            <person name="Jerlstrom-Hultqvist J."/>
            <person name="Cepicka I."/>
            <person name="Gallot-Lavallee L."/>
            <person name="Salas-Leiva D."/>
            <person name="Curtis B.A."/>
            <person name="Zahonova K."/>
            <person name="Pipaliya S."/>
            <person name="Dacks J."/>
            <person name="Roger A.J."/>
        </authorList>
    </citation>
    <scope>NUCLEOTIDE SEQUENCE</scope>
    <source>
        <strain evidence="17">Schooner1</strain>
    </source>
</reference>
<feature type="domain" description="COPA/B TPR" evidence="16">
    <location>
        <begin position="603"/>
        <end position="783"/>
    </location>
</feature>
<evidence type="ECO:0000256" key="14">
    <source>
        <dbReference type="SAM" id="MobiDB-lite"/>
    </source>
</evidence>
<feature type="compositionally biased region" description="Acidic residues" evidence="14">
    <location>
        <begin position="866"/>
        <end position="876"/>
    </location>
</feature>
<evidence type="ECO:0000259" key="15">
    <source>
        <dbReference type="Pfam" id="PF04053"/>
    </source>
</evidence>
<dbReference type="PANTHER" id="PTHR19876">
    <property type="entry name" value="COATOMER"/>
    <property type="match status" value="1"/>
</dbReference>
<feature type="repeat" description="WD" evidence="13">
    <location>
        <begin position="226"/>
        <end position="257"/>
    </location>
</feature>
<dbReference type="EMBL" id="JAOAOG010000009">
    <property type="protein sequence ID" value="KAJ6255190.1"/>
    <property type="molecule type" value="Genomic_DNA"/>
</dbReference>
<evidence type="ECO:0000256" key="3">
    <source>
        <dbReference type="ARBA" id="ARBA00022448"/>
    </source>
</evidence>
<evidence type="ECO:0000256" key="8">
    <source>
        <dbReference type="ARBA" id="ARBA00022927"/>
    </source>
</evidence>
<comment type="similarity">
    <text evidence="2 12">Belongs to the WD repeat COPB2 family.</text>
</comment>
<dbReference type="PRINTS" id="PR00320">
    <property type="entry name" value="GPROTEINBRPT"/>
</dbReference>
<keyword evidence="3 12" id="KW-0813">Transport</keyword>
<dbReference type="SUPFAM" id="SSF50978">
    <property type="entry name" value="WD40 repeat-like"/>
    <property type="match status" value="1"/>
</dbReference>
<dbReference type="Pfam" id="PF23953">
    <property type="entry name" value="TPR_COPA_B"/>
    <property type="match status" value="1"/>
</dbReference>
<dbReference type="InterPro" id="IPR015943">
    <property type="entry name" value="WD40/YVTN_repeat-like_dom_sf"/>
</dbReference>
<dbReference type="InterPro" id="IPR056176">
    <property type="entry name" value="TPR_COPA_B"/>
</dbReference>
<evidence type="ECO:0000256" key="6">
    <source>
        <dbReference type="ARBA" id="ARBA00022737"/>
    </source>
</evidence>
<comment type="subcellular location">
    <subcellularLocation>
        <location evidence="1 12">Cytoplasmic vesicle</location>
        <location evidence="1 12">COPI-coated vesicle membrane</location>
        <topology evidence="1 12">Peripheral membrane protein</topology>
        <orientation evidence="1 12">Cytoplasmic side</orientation>
    </subcellularLocation>
    <subcellularLocation>
        <location evidence="12">Golgi apparatus membrane</location>
        <topology evidence="12">Peripheral membrane protein</topology>
        <orientation evidence="12">Cytoplasmic side</orientation>
    </subcellularLocation>
    <text evidence="12">The coatomer is cytoplasmic or polymerized on the cytoplasmic side of the Golgi, as well as on the vesicles/buds originating from it.</text>
</comment>
<dbReference type="PANTHER" id="PTHR19876:SF2">
    <property type="entry name" value="COATOMER SUBUNIT BETA"/>
    <property type="match status" value="1"/>
</dbReference>
<evidence type="ECO:0000256" key="10">
    <source>
        <dbReference type="ARBA" id="ARBA00023136"/>
    </source>
</evidence>
<dbReference type="InterPro" id="IPR036322">
    <property type="entry name" value="WD40_repeat_dom_sf"/>
</dbReference>
<feature type="repeat" description="WD" evidence="13">
    <location>
        <begin position="96"/>
        <end position="128"/>
    </location>
</feature>
<keyword evidence="4 12" id="KW-0963">Cytoplasm</keyword>
<sequence>MKSLQLDIKKKFSVYCTRVKCVDMHSKEPWLLASLYSGKVIILNLNNQEVLKTFNVSTRPVRSSKWVERKKWIVCGSDEGAIRVYNYNTQEKLKQFEAHPDFIRCISVNPTLPYVLSCSDDLTIKLWDWEKGWKLAGVFEGHNSFVMQVAWNPKDQSQFASASLDDEVKIWSIGSKEARITLNGHTQGVNCVEWYKGKEKPFLISGSDDFSVRLWDYQNKSTVHTLTGHESNVNVVFFHPTLPLIVSGSEDGTVKIWHAINFKLEKSLDYGMGRCWSCSSTKGSTKIAIGFDKGIVYLKLGNEVPSISMDQNGKVIWAKHNEVQTTNLKQISEEELIDGEKLSLNIRDLGQTEIFPKKLTHSPNGRFVSVIGDGDYTIYTALAWRNKNFGSATQFVWSSEGNTYAIFDALNDTVKIFENWKEHTTFEPPFRIKGIFGGALLGIKSDSFICFYDWDKCKIIRRIDVNAKNVIWSDNEQYVTLVTDENVFYVLSYDQELIHAVLEVGNLGQIEGVDEDGIESAFEPLYEFNIPIRGGKWVGDCFIFINSRTNSLCYSIGETIETVAHLPRPMYILGYLAKKNRIFLADKTLAVSSYSIPLNVIEYQTAILRKDYEIAEKILPSISHDRLASISRFLESLGLIEMSLKITTDPTHKFELALKLGKIQLAEKVADEADNDLMWKRLSDMATNNGNWRLAIKSMWKIYDLNGLLLVLTCLSDRDGLEKLAKVAKEREEMSIAFNCYYCLGEMAECLKLLCFEKRFAEATLLARTYIPSKVEETLQLWQNDLKKDSKNEVKKKISESLASPKEYPNLFPNFETSLKIENLLNKTNNNKSKVKKSTYYPKIQNNLSRNLIQEFQENPEQFVIEEEEEEEEEEEKVLLMDFNNSEKGKGNEKENETEKEKEKEKEKENEKEKNSSIQQLDLAELEKQSEKTIKKEEEEEEIKDKEEDMIDFSNDPKLNENIISQKND</sequence>
<evidence type="ECO:0000256" key="1">
    <source>
        <dbReference type="ARBA" id="ARBA00004347"/>
    </source>
</evidence>
<feature type="repeat" description="WD" evidence="13">
    <location>
        <begin position="182"/>
        <end position="225"/>
    </location>
</feature>
<feature type="compositionally biased region" description="Basic and acidic residues" evidence="14">
    <location>
        <begin position="885"/>
        <end position="915"/>
    </location>
</feature>
<dbReference type="InterPro" id="IPR011048">
    <property type="entry name" value="Haem_d1_sf"/>
</dbReference>
<protein>
    <recommendedName>
        <fullName evidence="12">Coatomer subunit beta'</fullName>
    </recommendedName>
</protein>
<dbReference type="Gene3D" id="1.25.40.470">
    <property type="match status" value="1"/>
</dbReference>
<name>A0ABQ8ZEW0_9EUKA</name>
<dbReference type="CDD" id="cd22947">
    <property type="entry name" value="Coatomer_WDAD_beta-like"/>
    <property type="match status" value="1"/>
</dbReference>
<feature type="compositionally biased region" description="Basic and acidic residues" evidence="14">
    <location>
        <begin position="925"/>
        <end position="947"/>
    </location>
</feature>
<proteinExistence type="inferred from homology"/>
<dbReference type="InterPro" id="IPR020472">
    <property type="entry name" value="WD40_PAC1"/>
</dbReference>
<accession>A0ABQ8ZEW0</accession>
<comment type="function">
    <text evidence="12">The coatomer is a cytosolic protein complex that binds to dilysine motifs and reversibly associates with Golgi non-clathrin-coated vesicles, which further mediate biosynthetic protein transport from the ER, via the Golgi up to the trans Golgi network. Coatomer complex is required for budding from Golgi membranes, and is essential for the retrograde Golgi-to-ER transport of dilysine-tagged proteins.</text>
</comment>
<dbReference type="InterPro" id="IPR016453">
    <property type="entry name" value="COPB2"/>
</dbReference>
<evidence type="ECO:0000256" key="7">
    <source>
        <dbReference type="ARBA" id="ARBA00022892"/>
    </source>
</evidence>
<evidence type="ECO:0000256" key="2">
    <source>
        <dbReference type="ARBA" id="ARBA00010844"/>
    </source>
</evidence>
<keyword evidence="8 12" id="KW-0653">Protein transport</keyword>
<evidence type="ECO:0000256" key="5">
    <source>
        <dbReference type="ARBA" id="ARBA00022574"/>
    </source>
</evidence>
<gene>
    <name evidence="17" type="ORF">M0813_11620</name>
</gene>
<evidence type="ECO:0000256" key="9">
    <source>
        <dbReference type="ARBA" id="ARBA00023034"/>
    </source>
</evidence>
<organism evidence="17 18">
    <name type="scientific">Anaeramoeba flamelloides</name>
    <dbReference type="NCBI Taxonomy" id="1746091"/>
    <lineage>
        <taxon>Eukaryota</taxon>
        <taxon>Metamonada</taxon>
        <taxon>Anaeramoebidae</taxon>
        <taxon>Anaeramoeba</taxon>
    </lineage>
</organism>
<dbReference type="InterPro" id="IPR050844">
    <property type="entry name" value="Coatomer_complex_subunit"/>
</dbReference>
<feature type="region of interest" description="Disordered" evidence="14">
    <location>
        <begin position="866"/>
        <end position="969"/>
    </location>
</feature>
<evidence type="ECO:0000259" key="16">
    <source>
        <dbReference type="Pfam" id="PF23953"/>
    </source>
</evidence>
<dbReference type="PROSITE" id="PS50082">
    <property type="entry name" value="WD_REPEATS_2"/>
    <property type="match status" value="4"/>
</dbReference>
<dbReference type="Pfam" id="PF00400">
    <property type="entry name" value="WD40"/>
    <property type="match status" value="4"/>
</dbReference>